<sequence>MRREQNPQTRDWTFTIGHKELVVHQRYEVLSILNDFLLGLWFTFGSICFFYEGSLKTFGVWLFLIGSVQLLLRPTIRLHRYIYPESVRPAPRNASNLLNCMAI</sequence>
<dbReference type="RefSeq" id="WP_179917371.1">
    <property type="nucleotide sequence ID" value="NZ_JACCDE010000055.1"/>
</dbReference>
<evidence type="ECO:0000256" key="1">
    <source>
        <dbReference type="SAM" id="Phobius"/>
    </source>
</evidence>
<evidence type="ECO:0000259" key="2">
    <source>
        <dbReference type="Pfam" id="PF14145"/>
    </source>
</evidence>
<dbReference type="Proteomes" id="UP000526892">
    <property type="component" value="Unassembled WGS sequence"/>
</dbReference>
<accession>A0A7Z0LXH4</accession>
<keyword evidence="1" id="KW-1133">Transmembrane helix</keyword>
<keyword evidence="1" id="KW-0812">Transmembrane</keyword>
<comment type="caution">
    <text evidence="3">The sequence shown here is derived from an EMBL/GenBank/DDBJ whole genome shotgun (WGS) entry which is preliminary data.</text>
</comment>
<evidence type="ECO:0000313" key="4">
    <source>
        <dbReference type="Proteomes" id="UP000526892"/>
    </source>
</evidence>
<feature type="transmembrane region" description="Helical" evidence="1">
    <location>
        <begin position="29"/>
        <end position="52"/>
    </location>
</feature>
<dbReference type="Pfam" id="PF14145">
    <property type="entry name" value="YrhK"/>
    <property type="match status" value="1"/>
</dbReference>
<keyword evidence="1" id="KW-0472">Membrane</keyword>
<protein>
    <submittedName>
        <fullName evidence="3">YrhK family protein</fullName>
    </submittedName>
</protein>
<dbReference type="InterPro" id="IPR025424">
    <property type="entry name" value="YrhK_domain"/>
</dbReference>
<feature type="transmembrane region" description="Helical" evidence="1">
    <location>
        <begin position="58"/>
        <end position="76"/>
    </location>
</feature>
<gene>
    <name evidence="3" type="ORF">HZS80_22435</name>
</gene>
<dbReference type="EMBL" id="JACCDE010000055">
    <property type="protein sequence ID" value="NYS80423.1"/>
    <property type="molecule type" value="Genomic_DNA"/>
</dbReference>
<organism evidence="3 4">
    <name type="scientific">Vreelandella glaciei</name>
    <dbReference type="NCBI Taxonomy" id="186761"/>
    <lineage>
        <taxon>Bacteria</taxon>
        <taxon>Pseudomonadati</taxon>
        <taxon>Pseudomonadota</taxon>
        <taxon>Gammaproteobacteria</taxon>
        <taxon>Oceanospirillales</taxon>
        <taxon>Halomonadaceae</taxon>
        <taxon>Vreelandella</taxon>
    </lineage>
</organism>
<name>A0A7Z0LXH4_9GAMM</name>
<dbReference type="AlphaFoldDB" id="A0A7Z0LXH4"/>
<proteinExistence type="predicted"/>
<reference evidence="3 4" key="1">
    <citation type="journal article" date="2003" name="Extremophiles">
        <title>Halomonas glaciei sp. nov. isolated from fast ice of Adelie Land, Antarctica.</title>
        <authorList>
            <person name="Reddy G.S."/>
            <person name="Raghavan P.U."/>
            <person name="Sarita N.B."/>
            <person name="Prakash J.S."/>
            <person name="Nagesh N."/>
            <person name="Delille D."/>
            <person name="Shivaji S."/>
        </authorList>
    </citation>
    <scope>NUCLEOTIDE SEQUENCE [LARGE SCALE GENOMIC DNA]</scope>
    <source>
        <strain evidence="3 4">DD39</strain>
    </source>
</reference>
<keyword evidence="4" id="KW-1185">Reference proteome</keyword>
<feature type="domain" description="YrhK" evidence="2">
    <location>
        <begin position="25"/>
        <end position="80"/>
    </location>
</feature>
<evidence type="ECO:0000313" key="3">
    <source>
        <dbReference type="EMBL" id="NYS80423.1"/>
    </source>
</evidence>